<dbReference type="Proteomes" id="UP000276133">
    <property type="component" value="Unassembled WGS sequence"/>
</dbReference>
<keyword evidence="1" id="KW-1133">Transmembrane helix</keyword>
<keyword evidence="3" id="KW-1185">Reference proteome</keyword>
<evidence type="ECO:0000313" key="3">
    <source>
        <dbReference type="Proteomes" id="UP000276133"/>
    </source>
</evidence>
<dbReference type="EMBL" id="REGN01000030">
    <property type="protein sequence ID" value="RNA45089.1"/>
    <property type="molecule type" value="Genomic_DNA"/>
</dbReference>
<name>A0A3M7TAR5_BRAPC</name>
<reference evidence="2 3" key="1">
    <citation type="journal article" date="2018" name="Sci. Rep.">
        <title>Genomic signatures of local adaptation to the degree of environmental predictability in rotifers.</title>
        <authorList>
            <person name="Franch-Gras L."/>
            <person name="Hahn C."/>
            <person name="Garcia-Roger E.M."/>
            <person name="Carmona M.J."/>
            <person name="Serra M."/>
            <person name="Gomez A."/>
        </authorList>
    </citation>
    <scope>NUCLEOTIDE SEQUENCE [LARGE SCALE GENOMIC DNA]</scope>
    <source>
        <strain evidence="2">HYR1</strain>
    </source>
</reference>
<evidence type="ECO:0000256" key="1">
    <source>
        <dbReference type="SAM" id="Phobius"/>
    </source>
</evidence>
<feature type="transmembrane region" description="Helical" evidence="1">
    <location>
        <begin position="16"/>
        <end position="33"/>
    </location>
</feature>
<dbReference type="AlphaFoldDB" id="A0A3M7TAR5"/>
<evidence type="ECO:0000313" key="2">
    <source>
        <dbReference type="EMBL" id="RNA45089.1"/>
    </source>
</evidence>
<organism evidence="2 3">
    <name type="scientific">Brachionus plicatilis</name>
    <name type="common">Marine rotifer</name>
    <name type="synonym">Brachionus muelleri</name>
    <dbReference type="NCBI Taxonomy" id="10195"/>
    <lineage>
        <taxon>Eukaryota</taxon>
        <taxon>Metazoa</taxon>
        <taxon>Spiralia</taxon>
        <taxon>Gnathifera</taxon>
        <taxon>Rotifera</taxon>
        <taxon>Eurotatoria</taxon>
        <taxon>Monogononta</taxon>
        <taxon>Pseudotrocha</taxon>
        <taxon>Ploima</taxon>
        <taxon>Brachionidae</taxon>
        <taxon>Brachionus</taxon>
    </lineage>
</organism>
<keyword evidence="1" id="KW-0472">Membrane</keyword>
<sequence length="77" mass="9329">MSPIFLEFNSDEKTNILQFLFCFLLNTLNKIFLKKLIDTEFFKTLTTENYVYQKFKLLNILEVFEKIKQQCTKTFTK</sequence>
<keyword evidence="1" id="KW-0812">Transmembrane</keyword>
<protein>
    <submittedName>
        <fullName evidence="2">Uncharacterized protein</fullName>
    </submittedName>
</protein>
<gene>
    <name evidence="2" type="ORF">BpHYR1_008703</name>
</gene>
<accession>A0A3M7TAR5</accession>
<comment type="caution">
    <text evidence="2">The sequence shown here is derived from an EMBL/GenBank/DDBJ whole genome shotgun (WGS) entry which is preliminary data.</text>
</comment>
<proteinExistence type="predicted"/>